<dbReference type="OrthoDB" id="5017987at2759"/>
<dbReference type="Gene3D" id="3.30.420.10">
    <property type="entry name" value="Ribonuclease H-like superfamily/Ribonuclease H"/>
    <property type="match status" value="1"/>
</dbReference>
<evidence type="ECO:0000256" key="3">
    <source>
        <dbReference type="ARBA" id="ARBA00022722"/>
    </source>
</evidence>
<keyword evidence="12" id="KW-0233">DNA recombination</keyword>
<evidence type="ECO:0000313" key="18">
    <source>
        <dbReference type="Proteomes" id="UP000037035"/>
    </source>
</evidence>
<dbReference type="PANTHER" id="PTHR42648">
    <property type="entry name" value="TRANSPOSASE, PUTATIVE-RELATED"/>
    <property type="match status" value="1"/>
</dbReference>
<comment type="caution">
    <text evidence="17">The sequence shown here is derived from an EMBL/GenBank/DDBJ whole genome shotgun (WGS) entry which is preliminary data.</text>
</comment>
<evidence type="ECO:0000256" key="13">
    <source>
        <dbReference type="ARBA" id="ARBA00048173"/>
    </source>
</evidence>
<dbReference type="InterPro" id="IPR001584">
    <property type="entry name" value="Integrase_cat-core"/>
</dbReference>
<keyword evidence="6" id="KW-0378">Hydrolase</keyword>
<dbReference type="AlphaFoldDB" id="A0A0L6UVH1"/>
<dbReference type="GO" id="GO:0006310">
    <property type="term" value="P:DNA recombination"/>
    <property type="evidence" value="ECO:0007669"/>
    <property type="project" value="UniProtKB-KW"/>
</dbReference>
<dbReference type="Proteomes" id="UP000037035">
    <property type="component" value="Unassembled WGS sequence"/>
</dbReference>
<dbReference type="InterPro" id="IPR036397">
    <property type="entry name" value="RNaseH_sf"/>
</dbReference>
<feature type="domain" description="Integrase catalytic" evidence="16">
    <location>
        <begin position="630"/>
        <end position="824"/>
    </location>
</feature>
<dbReference type="InterPro" id="IPR012337">
    <property type="entry name" value="RNaseH-like_sf"/>
</dbReference>
<evidence type="ECO:0000256" key="11">
    <source>
        <dbReference type="ARBA" id="ARBA00022932"/>
    </source>
</evidence>
<sequence>MADKRDDRSALTAGSRTRGRHVSQPIGSSHARSSSEAPPLSSAAKKMGDLFDNALKDLREGAQPEPKEPPPQINIIEGTPDPVRTPKPNPPLSKSVGKAPSTSADGFNPPTSQPASSKPPIDHELLQQFMLFKKMTHLAQTANATTLDSSQQQPSLPPTSSTTLHRLLQSVPKLEVNGGNFQTWVVMMQQALSSTLLRPINLRDDELVLSEMEDMLLKMALISTIDDGIKVGVAECKTGLDGFRLISDTFTLRTRTAHLAIIRDLLDLRFNHHDKSADLDSHFRKVENLVKQLTRSDFQVTEESLTGIFFQLSLPNPETYPFVNVSRQLDFRMEAGDYQVKNCDLLRIAKTELSIWRQSRRSNFERKNDRPPSSRPENTNAGNKPLVTTSSGISKWCPKCRSRDHASSDCPKGNLSTGVSNATRATTAPPRPTFTVHSAETQDNIVGLRQGDDPTIQSITAQQINPDVTQAEMDWLMKNGATLFGLDSCASHTFTNNLQLLSECVQLAEPIPLITATNAKTSFVTIVGKMTLINKSGSITINNVYFSPDATSTLLSAECLRLGGVPAIVRPGPVPLVFVPPVISHNAMTPELTCLSSEVALKSSDALLWHRRLGHISLKRIIKMCATGRFPGLPDRLTNKDFVCEDCLVSKSKRDRQRLSNNEQLQPMDIIVSDVLGPFVESFMGVKYLVKDEVCLNFQRYIERMHRLTGKKLKCFRTDGGGEFTSRKFTDWLKDQGISHQHSMPYEPEQNGAAERLHRTIGDMARTALIASGLPDKFWSFAYMWGYYTHNRIVNSSTLSEYSCDFIGGSKEGLNPPGVLQVAHTRQNDRWGGAMTGTKV</sequence>
<evidence type="ECO:0000259" key="16">
    <source>
        <dbReference type="PROSITE" id="PS50994"/>
    </source>
</evidence>
<reference evidence="17 18" key="1">
    <citation type="submission" date="2015-08" db="EMBL/GenBank/DDBJ databases">
        <title>Next Generation Sequencing and Analysis of the Genome of Puccinia sorghi L Schw, the Causal Agent of Maize Common Rust.</title>
        <authorList>
            <person name="Rochi L."/>
            <person name="Burguener G."/>
            <person name="Darino M."/>
            <person name="Turjanski A."/>
            <person name="Kreff E."/>
            <person name="Dieguez M.J."/>
            <person name="Sacco F."/>
        </authorList>
    </citation>
    <scope>NUCLEOTIDE SEQUENCE [LARGE SCALE GENOMIC DNA]</scope>
    <source>
        <strain evidence="17 18">RO10H11247</strain>
    </source>
</reference>
<keyword evidence="7" id="KW-0460">Magnesium</keyword>
<dbReference type="GO" id="GO:0016787">
    <property type="term" value="F:hydrolase activity"/>
    <property type="evidence" value="ECO:0007669"/>
    <property type="project" value="UniProtKB-KW"/>
</dbReference>
<evidence type="ECO:0000256" key="1">
    <source>
        <dbReference type="ARBA" id="ARBA00022578"/>
    </source>
</evidence>
<dbReference type="InterPro" id="IPR025724">
    <property type="entry name" value="GAG-pre-integrase_dom"/>
</dbReference>
<feature type="compositionally biased region" description="Basic and acidic residues" evidence="15">
    <location>
        <begin position="362"/>
        <end position="372"/>
    </location>
</feature>
<evidence type="ECO:0000256" key="15">
    <source>
        <dbReference type="SAM" id="MobiDB-lite"/>
    </source>
</evidence>
<dbReference type="GO" id="GO:0032196">
    <property type="term" value="P:transposition"/>
    <property type="evidence" value="ECO:0007669"/>
    <property type="project" value="UniProtKB-KW"/>
</dbReference>
<dbReference type="EMBL" id="LAVV01008823">
    <property type="protein sequence ID" value="KNZ51840.1"/>
    <property type="molecule type" value="Genomic_DNA"/>
</dbReference>
<feature type="region of interest" description="Disordered" evidence="15">
    <location>
        <begin position="404"/>
        <end position="433"/>
    </location>
</feature>
<proteinExistence type="predicted"/>
<keyword evidence="11" id="KW-0239">DNA-directed DNA polymerase</keyword>
<feature type="region of interest" description="Disordered" evidence="15">
    <location>
        <begin position="362"/>
        <end position="390"/>
    </location>
</feature>
<evidence type="ECO:0000256" key="6">
    <source>
        <dbReference type="ARBA" id="ARBA00022801"/>
    </source>
</evidence>
<dbReference type="VEuPathDB" id="FungiDB:VP01_378g8"/>
<dbReference type="GO" id="GO:0005634">
    <property type="term" value="C:nucleus"/>
    <property type="evidence" value="ECO:0007669"/>
    <property type="project" value="UniProtKB-ARBA"/>
</dbReference>
<dbReference type="PROSITE" id="PS50994">
    <property type="entry name" value="INTEGRASE"/>
    <property type="match status" value="1"/>
</dbReference>
<evidence type="ECO:0000256" key="14">
    <source>
        <dbReference type="ARBA" id="ARBA00049244"/>
    </source>
</evidence>
<keyword evidence="4" id="KW-0479">Metal-binding</keyword>
<evidence type="ECO:0000256" key="2">
    <source>
        <dbReference type="ARBA" id="ARBA00022695"/>
    </source>
</evidence>
<dbReference type="InterPro" id="IPR039537">
    <property type="entry name" value="Retrotran_Ty1/copia-like"/>
</dbReference>
<keyword evidence="5" id="KW-0255">Endonuclease</keyword>
<dbReference type="GO" id="GO:0003887">
    <property type="term" value="F:DNA-directed DNA polymerase activity"/>
    <property type="evidence" value="ECO:0007669"/>
    <property type="project" value="UniProtKB-KW"/>
</dbReference>
<evidence type="ECO:0000256" key="4">
    <source>
        <dbReference type="ARBA" id="ARBA00022723"/>
    </source>
</evidence>
<dbReference type="GO" id="GO:0046872">
    <property type="term" value="F:metal ion binding"/>
    <property type="evidence" value="ECO:0007669"/>
    <property type="project" value="UniProtKB-KW"/>
</dbReference>
<keyword evidence="8" id="KW-0694">RNA-binding</keyword>
<dbReference type="PANTHER" id="PTHR42648:SF11">
    <property type="entry name" value="TRANSPOSON TY4-P GAG-POL POLYPROTEIN"/>
    <property type="match status" value="1"/>
</dbReference>
<feature type="compositionally biased region" description="Low complexity" evidence="15">
    <location>
        <begin position="31"/>
        <end position="44"/>
    </location>
</feature>
<keyword evidence="18" id="KW-1185">Reference proteome</keyword>
<feature type="region of interest" description="Disordered" evidence="15">
    <location>
        <begin position="1"/>
        <end position="120"/>
    </location>
</feature>
<comment type="catalytic activity">
    <reaction evidence="14">
        <text>DNA(n) + a 2'-deoxyribonucleoside 5'-triphosphate = DNA(n+1) + diphosphate</text>
        <dbReference type="Rhea" id="RHEA:22508"/>
        <dbReference type="Rhea" id="RHEA-COMP:17339"/>
        <dbReference type="Rhea" id="RHEA-COMP:17340"/>
        <dbReference type="ChEBI" id="CHEBI:33019"/>
        <dbReference type="ChEBI" id="CHEBI:61560"/>
        <dbReference type="ChEBI" id="CHEBI:173112"/>
        <dbReference type="EC" id="2.7.7.7"/>
    </reaction>
</comment>
<evidence type="ECO:0000256" key="12">
    <source>
        <dbReference type="ARBA" id="ARBA00023172"/>
    </source>
</evidence>
<dbReference type="GO" id="GO:0015074">
    <property type="term" value="P:DNA integration"/>
    <property type="evidence" value="ECO:0007669"/>
    <property type="project" value="UniProtKB-KW"/>
</dbReference>
<evidence type="ECO:0000256" key="9">
    <source>
        <dbReference type="ARBA" id="ARBA00022908"/>
    </source>
</evidence>
<gene>
    <name evidence="17" type="ORF">VP01_378g8</name>
</gene>
<organism evidence="17 18">
    <name type="scientific">Puccinia sorghi</name>
    <dbReference type="NCBI Taxonomy" id="27349"/>
    <lineage>
        <taxon>Eukaryota</taxon>
        <taxon>Fungi</taxon>
        <taxon>Dikarya</taxon>
        <taxon>Basidiomycota</taxon>
        <taxon>Pucciniomycotina</taxon>
        <taxon>Pucciniomycetes</taxon>
        <taxon>Pucciniales</taxon>
        <taxon>Pucciniaceae</taxon>
        <taxon>Puccinia</taxon>
    </lineage>
</organism>
<evidence type="ECO:0000256" key="7">
    <source>
        <dbReference type="ARBA" id="ARBA00022842"/>
    </source>
</evidence>
<evidence type="ECO:0000256" key="5">
    <source>
        <dbReference type="ARBA" id="ARBA00022759"/>
    </source>
</evidence>
<keyword evidence="10" id="KW-0695">RNA-directed DNA polymerase</keyword>
<feature type="compositionally biased region" description="Basic and acidic residues" evidence="15">
    <location>
        <begin position="46"/>
        <end position="68"/>
    </location>
</feature>
<feature type="compositionally biased region" description="Polar residues" evidence="15">
    <location>
        <begin position="375"/>
        <end position="390"/>
    </location>
</feature>
<dbReference type="Pfam" id="PF13976">
    <property type="entry name" value="gag_pre-integrs"/>
    <property type="match status" value="1"/>
</dbReference>
<evidence type="ECO:0000313" key="17">
    <source>
        <dbReference type="EMBL" id="KNZ51840.1"/>
    </source>
</evidence>
<dbReference type="SUPFAM" id="SSF53098">
    <property type="entry name" value="Ribonuclease H-like"/>
    <property type="match status" value="1"/>
</dbReference>
<comment type="catalytic activity">
    <reaction evidence="13">
        <text>DNA(n) + a 2'-deoxyribonucleoside 5'-triphosphate = DNA(n+1) + diphosphate</text>
        <dbReference type="Rhea" id="RHEA:22508"/>
        <dbReference type="Rhea" id="RHEA-COMP:17339"/>
        <dbReference type="Rhea" id="RHEA-COMP:17340"/>
        <dbReference type="ChEBI" id="CHEBI:33019"/>
        <dbReference type="ChEBI" id="CHEBI:61560"/>
        <dbReference type="ChEBI" id="CHEBI:173112"/>
        <dbReference type="EC" id="2.7.7.49"/>
    </reaction>
</comment>
<dbReference type="GO" id="GO:0004519">
    <property type="term" value="F:endonuclease activity"/>
    <property type="evidence" value="ECO:0007669"/>
    <property type="project" value="UniProtKB-KW"/>
</dbReference>
<keyword evidence="2" id="KW-0548">Nucleotidyltransferase</keyword>
<keyword evidence="11" id="KW-0808">Transferase</keyword>
<name>A0A0L6UVH1_9BASI</name>
<dbReference type="GO" id="GO:0003964">
    <property type="term" value="F:RNA-directed DNA polymerase activity"/>
    <property type="evidence" value="ECO:0007669"/>
    <property type="project" value="UniProtKB-KW"/>
</dbReference>
<accession>A0A0L6UVH1</accession>
<protein>
    <recommendedName>
        <fullName evidence="16">Integrase catalytic domain-containing protein</fullName>
    </recommendedName>
</protein>
<keyword evidence="3" id="KW-0540">Nuclease</keyword>
<dbReference type="GO" id="GO:0003723">
    <property type="term" value="F:RNA binding"/>
    <property type="evidence" value="ECO:0007669"/>
    <property type="project" value="UniProtKB-KW"/>
</dbReference>
<keyword evidence="9" id="KW-0229">DNA integration</keyword>
<evidence type="ECO:0000256" key="10">
    <source>
        <dbReference type="ARBA" id="ARBA00022918"/>
    </source>
</evidence>
<evidence type="ECO:0000256" key="8">
    <source>
        <dbReference type="ARBA" id="ARBA00022884"/>
    </source>
</evidence>
<feature type="compositionally biased region" description="Polar residues" evidence="15">
    <location>
        <begin position="100"/>
        <end position="116"/>
    </location>
</feature>
<keyword evidence="1" id="KW-0815">Transposition</keyword>